<proteinExistence type="predicted"/>
<accession>A0ABY7VQX6</accession>
<evidence type="ECO:0000313" key="3">
    <source>
        <dbReference type="EMBL" id="WDE96256.1"/>
    </source>
</evidence>
<evidence type="ECO:0000256" key="1">
    <source>
        <dbReference type="ARBA" id="ARBA00022676"/>
    </source>
</evidence>
<sequence>MKILLIKQTSLGDVIHSSLAIEATRAQYPKAEIHFMVDKSCKLAVENNPHIDKLILFDKVLIAQKMKKSLINIFSVLGQFMSALREVRKEKYDLAIDLQGIERSIFFLYFCRAKKKYLKGKKPFLKGFKNADKNDHALDELKGTLKLAGIEADKFFPKIYLKEGGEAILKKKLPEELKNALEDKSQQVILMSPYTSWETKDYPVQNYLRSAQLIKKDYPQAQFIFIGTPDKKAEIDEEIIKFKLDESFAKNIWNLAGCTNIQELQDLIRLADLTIASEGAVGHIASALDRPICVIFGPTQPTRVGPWGNHARVIRSKEAQCLACYQRFCDQWICMNNLEDQIAQAAKELLH</sequence>
<dbReference type="PANTHER" id="PTHR30160">
    <property type="entry name" value="TETRAACYLDISACCHARIDE 4'-KINASE-RELATED"/>
    <property type="match status" value="1"/>
</dbReference>
<protein>
    <submittedName>
        <fullName evidence="3">Glycosyltransferase family 9 protein</fullName>
    </submittedName>
</protein>
<evidence type="ECO:0000256" key="2">
    <source>
        <dbReference type="ARBA" id="ARBA00022679"/>
    </source>
</evidence>
<dbReference type="EMBL" id="CP117811">
    <property type="protein sequence ID" value="WDE96256.1"/>
    <property type="molecule type" value="Genomic_DNA"/>
</dbReference>
<keyword evidence="2" id="KW-0808">Transferase</keyword>
<keyword evidence="4" id="KW-1185">Reference proteome</keyword>
<dbReference type="RefSeq" id="WP_274150332.1">
    <property type="nucleotide sequence ID" value="NZ_CP117811.1"/>
</dbReference>
<dbReference type="CDD" id="cd03789">
    <property type="entry name" value="GT9_LPS_heptosyltransferase"/>
    <property type="match status" value="1"/>
</dbReference>
<keyword evidence="1" id="KW-0328">Glycosyltransferase</keyword>
<dbReference type="Gene3D" id="3.40.50.2000">
    <property type="entry name" value="Glycogen Phosphorylase B"/>
    <property type="match status" value="2"/>
</dbReference>
<dbReference type="InterPro" id="IPR051199">
    <property type="entry name" value="LPS_LOS_Heptosyltrfase"/>
</dbReference>
<organism evidence="3 4">
    <name type="scientific">Lentisphaera profundi</name>
    <dbReference type="NCBI Taxonomy" id="1658616"/>
    <lineage>
        <taxon>Bacteria</taxon>
        <taxon>Pseudomonadati</taxon>
        <taxon>Lentisphaerota</taxon>
        <taxon>Lentisphaeria</taxon>
        <taxon>Lentisphaerales</taxon>
        <taxon>Lentisphaeraceae</taxon>
        <taxon>Lentisphaera</taxon>
    </lineage>
</organism>
<dbReference type="PANTHER" id="PTHR30160:SF1">
    <property type="entry name" value="LIPOPOLYSACCHARIDE 1,2-N-ACETYLGLUCOSAMINETRANSFERASE-RELATED"/>
    <property type="match status" value="1"/>
</dbReference>
<name>A0ABY7VQX6_9BACT</name>
<reference evidence="3 4" key="1">
    <citation type="submission" date="2023-02" db="EMBL/GenBank/DDBJ databases">
        <title>Genome sequence of Lentisphaera profundi SAORIC-696.</title>
        <authorList>
            <person name="Kim e."/>
            <person name="Cho J.-C."/>
            <person name="Choi A."/>
            <person name="Kang I."/>
        </authorList>
    </citation>
    <scope>NUCLEOTIDE SEQUENCE [LARGE SCALE GENOMIC DNA]</scope>
    <source>
        <strain evidence="3 4">SAORIC-696</strain>
    </source>
</reference>
<dbReference type="SUPFAM" id="SSF53756">
    <property type="entry name" value="UDP-Glycosyltransferase/glycogen phosphorylase"/>
    <property type="match status" value="1"/>
</dbReference>
<gene>
    <name evidence="3" type="ORF">PQO03_11110</name>
</gene>
<dbReference type="Proteomes" id="UP001214250">
    <property type="component" value="Chromosome 1"/>
</dbReference>
<dbReference type="Pfam" id="PF01075">
    <property type="entry name" value="Glyco_transf_9"/>
    <property type="match status" value="1"/>
</dbReference>
<evidence type="ECO:0000313" key="4">
    <source>
        <dbReference type="Proteomes" id="UP001214250"/>
    </source>
</evidence>
<dbReference type="InterPro" id="IPR002201">
    <property type="entry name" value="Glyco_trans_9"/>
</dbReference>